<sequence>MAPRSKRSRTNQNNARKRFQINRIDPENGTCDMPLDATATTDEAVLNEESDAHLIEQIEEEMYVEEVLWDNGEIAEKLKTLRTSYYSEADKYLKYRTRPGDSERTLRRWKAKLKTDIRMGSLLDYNFTVSSGRDSNDQSASTGRSLLADS</sequence>
<dbReference type="Proteomes" id="UP001433508">
    <property type="component" value="Unassembled WGS sequence"/>
</dbReference>
<name>A0ACC3SPW9_LIPKO</name>
<accession>A0ACC3SPW9</accession>
<gene>
    <name evidence="1" type="ORF">V1525DRAFT_422921</name>
</gene>
<comment type="caution">
    <text evidence="1">The sequence shown here is derived from an EMBL/GenBank/DDBJ whole genome shotgun (WGS) entry which is preliminary data.</text>
</comment>
<organism evidence="1 2">
    <name type="scientific">Lipomyces kononenkoae</name>
    <name type="common">Yeast</name>
    <dbReference type="NCBI Taxonomy" id="34357"/>
    <lineage>
        <taxon>Eukaryota</taxon>
        <taxon>Fungi</taxon>
        <taxon>Dikarya</taxon>
        <taxon>Ascomycota</taxon>
        <taxon>Saccharomycotina</taxon>
        <taxon>Lipomycetes</taxon>
        <taxon>Lipomycetales</taxon>
        <taxon>Lipomycetaceae</taxon>
        <taxon>Lipomyces</taxon>
    </lineage>
</organism>
<dbReference type="EMBL" id="MU971658">
    <property type="protein sequence ID" value="KAK9233716.1"/>
    <property type="molecule type" value="Genomic_DNA"/>
</dbReference>
<evidence type="ECO:0000313" key="1">
    <source>
        <dbReference type="EMBL" id="KAK9233716.1"/>
    </source>
</evidence>
<evidence type="ECO:0000313" key="2">
    <source>
        <dbReference type="Proteomes" id="UP001433508"/>
    </source>
</evidence>
<keyword evidence="2" id="KW-1185">Reference proteome</keyword>
<proteinExistence type="predicted"/>
<reference evidence="2" key="1">
    <citation type="journal article" date="2024" name="Front. Bioeng. Biotechnol.">
        <title>Genome-scale model development and genomic sequencing of the oleaginous clade Lipomyces.</title>
        <authorList>
            <person name="Czajka J.J."/>
            <person name="Han Y."/>
            <person name="Kim J."/>
            <person name="Mondo S.J."/>
            <person name="Hofstad B.A."/>
            <person name="Robles A."/>
            <person name="Haridas S."/>
            <person name="Riley R."/>
            <person name="LaButti K."/>
            <person name="Pangilinan J."/>
            <person name="Andreopoulos W."/>
            <person name="Lipzen A."/>
            <person name="Yan J."/>
            <person name="Wang M."/>
            <person name="Ng V."/>
            <person name="Grigoriev I.V."/>
            <person name="Spatafora J.W."/>
            <person name="Magnuson J.K."/>
            <person name="Baker S.E."/>
            <person name="Pomraning K.R."/>
        </authorList>
    </citation>
    <scope>NUCLEOTIDE SEQUENCE [LARGE SCALE GENOMIC DNA]</scope>
    <source>
        <strain evidence="2">CBS 7786</strain>
    </source>
</reference>
<protein>
    <submittedName>
        <fullName evidence="1">Uncharacterized protein</fullName>
    </submittedName>
</protein>